<dbReference type="Gene3D" id="2.20.130.10">
    <property type="entry name" value="CAC2371-like domains"/>
    <property type="match status" value="1"/>
</dbReference>
<dbReference type="GO" id="GO:0032259">
    <property type="term" value="P:methylation"/>
    <property type="evidence" value="ECO:0007669"/>
    <property type="project" value="UniProtKB-KW"/>
</dbReference>
<dbReference type="AlphaFoldDB" id="A0A7W7CI63"/>
<dbReference type="GO" id="GO:0008168">
    <property type="term" value="F:methyltransferase activity"/>
    <property type="evidence" value="ECO:0007669"/>
    <property type="project" value="UniProtKB-KW"/>
</dbReference>
<keyword evidence="1" id="KW-0808">Transferase</keyword>
<feature type="domain" description="Methyltransferase" evidence="2">
    <location>
        <begin position="46"/>
        <end position="137"/>
    </location>
</feature>
<dbReference type="InterPro" id="IPR029063">
    <property type="entry name" value="SAM-dependent_MTases_sf"/>
</dbReference>
<dbReference type="PANTHER" id="PTHR43861">
    <property type="entry name" value="TRANS-ACONITATE 2-METHYLTRANSFERASE-RELATED"/>
    <property type="match status" value="1"/>
</dbReference>
<dbReference type="Gene3D" id="3.40.50.150">
    <property type="entry name" value="Vaccinia Virus protein VP39"/>
    <property type="match status" value="1"/>
</dbReference>
<gene>
    <name evidence="3" type="ORF">HNR67_006311</name>
</gene>
<keyword evidence="3" id="KW-0489">Methyltransferase</keyword>
<evidence type="ECO:0000313" key="3">
    <source>
        <dbReference type="EMBL" id="MBB4680193.1"/>
    </source>
</evidence>
<evidence type="ECO:0000313" key="4">
    <source>
        <dbReference type="Proteomes" id="UP000533598"/>
    </source>
</evidence>
<proteinExistence type="predicted"/>
<keyword evidence="4" id="KW-1185">Reference proteome</keyword>
<dbReference type="SUPFAM" id="SSF53335">
    <property type="entry name" value="S-adenosyl-L-methionine-dependent methyltransferases"/>
    <property type="match status" value="1"/>
</dbReference>
<dbReference type="Proteomes" id="UP000533598">
    <property type="component" value="Unassembled WGS sequence"/>
</dbReference>
<accession>A0A7W7CI63</accession>
<evidence type="ECO:0000256" key="1">
    <source>
        <dbReference type="ARBA" id="ARBA00022679"/>
    </source>
</evidence>
<dbReference type="CDD" id="cd02440">
    <property type="entry name" value="AdoMet_MTases"/>
    <property type="match status" value="1"/>
</dbReference>
<sequence length="241" mass="26131">MGTEYGHRQAAIYDVVYGTRNGKDWGAEAEMLATRIKTLKPGASSVLDVACGTGNHLVTMAQHFEVADGVELSAGMCEVARTKLPAADIVEADMREFDLGKRYDAITCMCYSIAYPTSVGELKTVLSRMAAHLNPGGVVIVEPWWTPETFLPGYFAASAYQDSEQAITRVSHTVKDGNTSRMTIHYTVADHTGVESFTELDVLSLFHISEYTDAFESAGLNVQYHPGPPTGRGLFVATAPN</sequence>
<dbReference type="Pfam" id="PF13649">
    <property type="entry name" value="Methyltransf_25"/>
    <property type="match status" value="1"/>
</dbReference>
<dbReference type="PANTHER" id="PTHR43861:SF3">
    <property type="entry name" value="PUTATIVE (AFU_ORTHOLOGUE AFUA_2G14390)-RELATED"/>
    <property type="match status" value="1"/>
</dbReference>
<reference evidence="3 4" key="1">
    <citation type="submission" date="2020-08" db="EMBL/GenBank/DDBJ databases">
        <title>Sequencing the genomes of 1000 actinobacteria strains.</title>
        <authorList>
            <person name="Klenk H.-P."/>
        </authorList>
    </citation>
    <scope>NUCLEOTIDE SEQUENCE [LARGE SCALE GENOMIC DNA]</scope>
    <source>
        <strain evidence="3 4">DSM 44230</strain>
    </source>
</reference>
<organism evidence="3 4">
    <name type="scientific">Crossiella cryophila</name>
    <dbReference type="NCBI Taxonomy" id="43355"/>
    <lineage>
        <taxon>Bacteria</taxon>
        <taxon>Bacillati</taxon>
        <taxon>Actinomycetota</taxon>
        <taxon>Actinomycetes</taxon>
        <taxon>Pseudonocardiales</taxon>
        <taxon>Pseudonocardiaceae</taxon>
        <taxon>Crossiella</taxon>
    </lineage>
</organism>
<keyword evidence="3" id="KW-0830">Ubiquinone</keyword>
<dbReference type="RefSeq" id="WP_185005852.1">
    <property type="nucleotide sequence ID" value="NZ_BAAAUI010000009.1"/>
</dbReference>
<comment type="caution">
    <text evidence="3">The sequence shown here is derived from an EMBL/GenBank/DDBJ whole genome shotgun (WGS) entry which is preliminary data.</text>
</comment>
<dbReference type="InterPro" id="IPR041698">
    <property type="entry name" value="Methyltransf_25"/>
</dbReference>
<protein>
    <submittedName>
        <fullName evidence="3">Ubiquinone/menaquinone biosynthesis C-methylase UbiE</fullName>
    </submittedName>
</protein>
<name>A0A7W7CI63_9PSEU</name>
<evidence type="ECO:0000259" key="2">
    <source>
        <dbReference type="Pfam" id="PF13649"/>
    </source>
</evidence>
<dbReference type="EMBL" id="JACHMH010000001">
    <property type="protein sequence ID" value="MBB4680193.1"/>
    <property type="molecule type" value="Genomic_DNA"/>
</dbReference>